<evidence type="ECO:0000256" key="1">
    <source>
        <dbReference type="SAM" id="Phobius"/>
    </source>
</evidence>
<reference evidence="2 3" key="1">
    <citation type="submission" date="2017-08" db="EMBL/GenBank/DDBJ databases">
        <title>Pleomorphomonas carboxidotrophicus sp. nov., a new mesophilic hydrogenogenic carboxidotroph.</title>
        <authorList>
            <person name="Esquivel-Elizondo S."/>
            <person name="Krajmalnik-Brown R."/>
            <person name="Maldonado J."/>
        </authorList>
    </citation>
    <scope>NUCLEOTIDE SEQUENCE [LARGE SCALE GENOMIC DNA]</scope>
    <source>
        <strain evidence="2 3">SVCO-16</strain>
    </source>
</reference>
<proteinExistence type="predicted"/>
<evidence type="ECO:0000313" key="3">
    <source>
        <dbReference type="Proteomes" id="UP000231070"/>
    </source>
</evidence>
<dbReference type="EMBL" id="NQVN01000014">
    <property type="protein sequence ID" value="PIO97857.1"/>
    <property type="molecule type" value="Genomic_DNA"/>
</dbReference>
<name>A0A2G9WT18_9HYPH</name>
<organism evidence="2 3">
    <name type="scientific">Pleomorphomonas carboxyditropha</name>
    <dbReference type="NCBI Taxonomy" id="2023338"/>
    <lineage>
        <taxon>Bacteria</taxon>
        <taxon>Pseudomonadati</taxon>
        <taxon>Pseudomonadota</taxon>
        <taxon>Alphaproteobacteria</taxon>
        <taxon>Hyphomicrobiales</taxon>
        <taxon>Pleomorphomonadaceae</taxon>
        <taxon>Pleomorphomonas</taxon>
    </lineage>
</organism>
<evidence type="ECO:0000313" key="2">
    <source>
        <dbReference type="EMBL" id="PIO97857.1"/>
    </source>
</evidence>
<protein>
    <submittedName>
        <fullName evidence="2">Uncharacterized protein</fullName>
    </submittedName>
</protein>
<gene>
    <name evidence="2" type="ORF">CJ014_18360</name>
</gene>
<accession>A0A2G9WT18</accession>
<keyword evidence="1" id="KW-1133">Transmembrane helix</keyword>
<dbReference type="Proteomes" id="UP000231070">
    <property type="component" value="Unassembled WGS sequence"/>
</dbReference>
<keyword evidence="3" id="KW-1185">Reference proteome</keyword>
<comment type="caution">
    <text evidence="2">The sequence shown here is derived from an EMBL/GenBank/DDBJ whole genome shotgun (WGS) entry which is preliminary data.</text>
</comment>
<keyword evidence="1" id="KW-0472">Membrane</keyword>
<feature type="transmembrane region" description="Helical" evidence="1">
    <location>
        <begin position="20"/>
        <end position="42"/>
    </location>
</feature>
<dbReference type="AlphaFoldDB" id="A0A2G9WT18"/>
<keyword evidence="1" id="KW-0812">Transmembrane</keyword>
<sequence>MVPADLLFRSVFSTFRSLTTPVVIGLVAGGVLLVALSFLATADWLRLSATRHLAADAAAAAALAAAKSPEAADAAAIAAAEAVMAGADIVVTTERGSARSGPSGLAFAAGPGEVTRAVVSTSARSLLGTPIGLGQRAVTASAMATRAGVASLTERTTAVPELPAVPAAIEARLFGPAGALTADERALLGRAVFRVADLVAELGRTLSTRDGRADGGVAAVAGASFKPSELLAALGALYRDDAKSSSEAAGVLAAIDRLAGAGAAEETALPLAGVISLGGSAADLTLAAPIRPLEFVQAVMRARLAQSAAAIELKSPVTGIDAVALTLKSESTAAAVLIGGEDGLVGIPAIRIDARFTISGLAIPGIEVLELPLQVTLNSGDARIRRISCNASGPEITVVGRPVRASVALAAETAASPAGASDYVRLLAADGLTAWAKGRSSFADDPPVELVFRPGSGDTVASLRTPIDFGNRLERLAAETQVLVSLEGAARDVMSEGGVRDEVARLIAGSIRPIGAVLSSVFATFGIVPGKMDVVAAGAACNTATLLGEAK</sequence>